<dbReference type="InterPro" id="IPR005163">
    <property type="entry name" value="Tri_helical_YiiM-like"/>
</dbReference>
<dbReference type="Gene3D" id="2.40.33.20">
    <property type="entry name" value="PK beta-barrel domain-like"/>
    <property type="match status" value="1"/>
</dbReference>
<dbReference type="OrthoDB" id="9786134at2"/>
<reference evidence="2 3" key="1">
    <citation type="submission" date="2018-08" db="EMBL/GenBank/DDBJ databases">
        <title>Bacillus chawlae sp. nov., Bacillus glennii sp. nov., and Bacillus saganii sp. nov. Isolated from the Vehicle Assembly Building at Kennedy Space Center where the Viking Spacecraft were Assembled.</title>
        <authorList>
            <person name="Seuylemezian A."/>
            <person name="Vaishampayan P."/>
        </authorList>
    </citation>
    <scope>NUCLEOTIDE SEQUENCE [LARGE SCALE GENOMIC DNA]</scope>
    <source>
        <strain evidence="2 3">V44-8</strain>
    </source>
</reference>
<dbReference type="Pfam" id="PF03475">
    <property type="entry name" value="YiiM_3-alpha"/>
    <property type="match status" value="1"/>
</dbReference>
<dbReference type="InterPro" id="IPR005302">
    <property type="entry name" value="MoCF_Sase_C"/>
</dbReference>
<dbReference type="InterPro" id="IPR011037">
    <property type="entry name" value="Pyrv_Knase-like_insert_dom_sf"/>
</dbReference>
<gene>
    <name evidence="2" type="ORF">D0466_05750</name>
</gene>
<dbReference type="AlphaFoldDB" id="A0A372LGG8"/>
<accession>A0A372LGG8</accession>
<dbReference type="Proteomes" id="UP000262939">
    <property type="component" value="Unassembled WGS sequence"/>
</dbReference>
<dbReference type="EMBL" id="QVTD01000003">
    <property type="protein sequence ID" value="RFU65395.1"/>
    <property type="molecule type" value="Genomic_DNA"/>
</dbReference>
<dbReference type="PANTHER" id="PTHR30212:SF2">
    <property type="entry name" value="PROTEIN YIIM"/>
    <property type="match status" value="1"/>
</dbReference>
<dbReference type="GO" id="GO:0003824">
    <property type="term" value="F:catalytic activity"/>
    <property type="evidence" value="ECO:0007669"/>
    <property type="project" value="InterPro"/>
</dbReference>
<dbReference type="InterPro" id="IPR052353">
    <property type="entry name" value="Benzoxazolinone_Detox_Enz"/>
</dbReference>
<dbReference type="GO" id="GO:0030170">
    <property type="term" value="F:pyridoxal phosphate binding"/>
    <property type="evidence" value="ECO:0007669"/>
    <property type="project" value="InterPro"/>
</dbReference>
<dbReference type="Pfam" id="PF03473">
    <property type="entry name" value="MOSC"/>
    <property type="match status" value="1"/>
</dbReference>
<sequence>MRSIVSFQIGRPQLQIHSGAQLNTAITKKPVESAMVTKEIIKGDGVGNRKNHGGPDRVICFYAYEHYSMWEEVFGKRLPIPAFGENLTVTGMKEEDVYIGDIFKIGESIVQITQGRIPCATISYFNKEREFLKNILETAFTGYFARVLEEGMVSVRDSIELVERVQDKVSVLYGNQVLFHDKDGLAGLEKLLDIDELAEVWKNKASLKREALLKKSIRADPRKKG</sequence>
<dbReference type="PROSITE" id="PS51340">
    <property type="entry name" value="MOSC"/>
    <property type="match status" value="1"/>
</dbReference>
<evidence type="ECO:0000259" key="1">
    <source>
        <dbReference type="PROSITE" id="PS51340"/>
    </source>
</evidence>
<dbReference type="GO" id="GO:0030151">
    <property type="term" value="F:molybdenum ion binding"/>
    <property type="evidence" value="ECO:0007669"/>
    <property type="project" value="InterPro"/>
</dbReference>
<proteinExistence type="predicted"/>
<name>A0A372LGG8_9BACI</name>
<dbReference type="RefSeq" id="WP_117321570.1">
    <property type="nucleotide sequence ID" value="NZ_QVTD01000003.1"/>
</dbReference>
<evidence type="ECO:0000313" key="2">
    <source>
        <dbReference type="EMBL" id="RFU65395.1"/>
    </source>
</evidence>
<feature type="domain" description="MOSC" evidence="1">
    <location>
        <begin position="28"/>
        <end position="162"/>
    </location>
</feature>
<dbReference type="SUPFAM" id="SSF50800">
    <property type="entry name" value="PK beta-barrel domain-like"/>
    <property type="match status" value="1"/>
</dbReference>
<protein>
    <submittedName>
        <fullName evidence="2">MOSC domain-containing protein</fullName>
    </submittedName>
</protein>
<dbReference type="PANTHER" id="PTHR30212">
    <property type="entry name" value="PROTEIN YIIM"/>
    <property type="match status" value="1"/>
</dbReference>
<organism evidence="2 3">
    <name type="scientific">Peribacillus glennii</name>
    <dbReference type="NCBI Taxonomy" id="2303991"/>
    <lineage>
        <taxon>Bacteria</taxon>
        <taxon>Bacillati</taxon>
        <taxon>Bacillota</taxon>
        <taxon>Bacilli</taxon>
        <taxon>Bacillales</taxon>
        <taxon>Bacillaceae</taxon>
        <taxon>Peribacillus</taxon>
    </lineage>
</organism>
<keyword evidence="3" id="KW-1185">Reference proteome</keyword>
<evidence type="ECO:0000313" key="3">
    <source>
        <dbReference type="Proteomes" id="UP000262939"/>
    </source>
</evidence>
<comment type="caution">
    <text evidence="2">The sequence shown here is derived from an EMBL/GenBank/DDBJ whole genome shotgun (WGS) entry which is preliminary data.</text>
</comment>